<dbReference type="InterPro" id="IPR020590">
    <property type="entry name" value="Guanylate_kinase_CS"/>
</dbReference>
<dbReference type="Pfam" id="PF00625">
    <property type="entry name" value="Guanylate_kin"/>
    <property type="match status" value="1"/>
</dbReference>
<protein>
    <recommendedName>
        <fullName evidence="2">guanylate kinase</fullName>
        <ecNumber evidence="2">2.7.4.8</ecNumber>
    </recommendedName>
</protein>
<dbReference type="NCBIfam" id="TIGR03263">
    <property type="entry name" value="guanyl_kin"/>
    <property type="match status" value="1"/>
</dbReference>
<dbReference type="PANTHER" id="PTHR23117">
    <property type="entry name" value="GUANYLATE KINASE-RELATED"/>
    <property type="match status" value="1"/>
</dbReference>
<evidence type="ECO:0000256" key="1">
    <source>
        <dbReference type="ARBA" id="ARBA00005790"/>
    </source>
</evidence>
<dbReference type="InterPro" id="IPR008145">
    <property type="entry name" value="GK/Ca_channel_bsu"/>
</dbReference>
<comment type="similarity">
    <text evidence="1">Belongs to the guanylate kinase family.</text>
</comment>
<dbReference type="SUPFAM" id="SSF52540">
    <property type="entry name" value="P-loop containing nucleoside triphosphate hydrolases"/>
    <property type="match status" value="1"/>
</dbReference>
<evidence type="ECO:0000256" key="3">
    <source>
        <dbReference type="ARBA" id="ARBA00022679"/>
    </source>
</evidence>
<evidence type="ECO:0000313" key="10">
    <source>
        <dbReference type="Proteomes" id="UP001367316"/>
    </source>
</evidence>
<reference evidence="9 10" key="1">
    <citation type="submission" date="2024-04" db="EMBL/GenBank/DDBJ databases">
        <title>Phyllosticta paracitricarpa is synonymous to the EU quarantine fungus P. citricarpa based on phylogenomic analyses.</title>
        <authorList>
            <consortium name="Lawrence Berkeley National Laboratory"/>
            <person name="Van ingen-buijs V.A."/>
            <person name="Van westerhoven A.C."/>
            <person name="Haridas S."/>
            <person name="Skiadas P."/>
            <person name="Martin F."/>
            <person name="Groenewald J.Z."/>
            <person name="Crous P.W."/>
            <person name="Seidl M.F."/>
        </authorList>
    </citation>
    <scope>NUCLEOTIDE SEQUENCE [LARGE SCALE GENOMIC DNA]</scope>
    <source>
        <strain evidence="9 10">CBS 141358</strain>
    </source>
</reference>
<feature type="region of interest" description="Disordered" evidence="7">
    <location>
        <begin position="66"/>
        <end position="105"/>
    </location>
</feature>
<comment type="caution">
    <text evidence="9">The sequence shown here is derived from an EMBL/GenBank/DDBJ whole genome shotgun (WGS) entry which is preliminary data.</text>
</comment>
<dbReference type="EMBL" id="JBBPBF010000009">
    <property type="protein sequence ID" value="KAK7612767.1"/>
    <property type="molecule type" value="Genomic_DNA"/>
</dbReference>
<evidence type="ECO:0000256" key="6">
    <source>
        <dbReference type="ARBA" id="ARBA00022840"/>
    </source>
</evidence>
<dbReference type="InterPro" id="IPR027417">
    <property type="entry name" value="P-loop_NTPase"/>
</dbReference>
<evidence type="ECO:0000313" key="9">
    <source>
        <dbReference type="EMBL" id="KAK7612767.1"/>
    </source>
</evidence>
<dbReference type="PROSITE" id="PS51257">
    <property type="entry name" value="PROKAR_LIPOPROTEIN"/>
    <property type="match status" value="1"/>
</dbReference>
<dbReference type="SMART" id="SM00072">
    <property type="entry name" value="GuKc"/>
    <property type="match status" value="1"/>
</dbReference>
<feature type="domain" description="Guanylate kinase-like" evidence="8">
    <location>
        <begin position="128"/>
        <end position="313"/>
    </location>
</feature>
<dbReference type="PANTHER" id="PTHR23117:SF13">
    <property type="entry name" value="GUANYLATE KINASE"/>
    <property type="match status" value="1"/>
</dbReference>
<keyword evidence="3" id="KW-0808">Transferase</keyword>
<dbReference type="CDD" id="cd00071">
    <property type="entry name" value="GMPK"/>
    <property type="match status" value="1"/>
</dbReference>
<keyword evidence="6" id="KW-0067">ATP-binding</keyword>
<dbReference type="Gene3D" id="3.40.50.300">
    <property type="entry name" value="P-loop containing nucleotide triphosphate hydrolases"/>
    <property type="match status" value="1"/>
</dbReference>
<proteinExistence type="inferred from homology"/>
<gene>
    <name evidence="9" type="ORF">JOL62DRAFT_569765</name>
</gene>
<evidence type="ECO:0000256" key="4">
    <source>
        <dbReference type="ARBA" id="ARBA00022741"/>
    </source>
</evidence>
<dbReference type="InterPro" id="IPR017665">
    <property type="entry name" value="Guanylate_kinase"/>
</dbReference>
<evidence type="ECO:0000259" key="8">
    <source>
        <dbReference type="PROSITE" id="PS50052"/>
    </source>
</evidence>
<feature type="compositionally biased region" description="Low complexity" evidence="7">
    <location>
        <begin position="76"/>
        <end position="105"/>
    </location>
</feature>
<keyword evidence="4" id="KW-0547">Nucleotide-binding</keyword>
<evidence type="ECO:0000256" key="5">
    <source>
        <dbReference type="ARBA" id="ARBA00022777"/>
    </source>
</evidence>
<organism evidence="9 10">
    <name type="scientific">Phyllosticta paracitricarpa</name>
    <dbReference type="NCBI Taxonomy" id="2016321"/>
    <lineage>
        <taxon>Eukaryota</taxon>
        <taxon>Fungi</taxon>
        <taxon>Dikarya</taxon>
        <taxon>Ascomycota</taxon>
        <taxon>Pezizomycotina</taxon>
        <taxon>Dothideomycetes</taxon>
        <taxon>Dothideomycetes incertae sedis</taxon>
        <taxon>Botryosphaeriales</taxon>
        <taxon>Phyllostictaceae</taxon>
        <taxon>Phyllosticta</taxon>
    </lineage>
</organism>
<dbReference type="Proteomes" id="UP001367316">
    <property type="component" value="Unassembled WGS sequence"/>
</dbReference>
<sequence>MRGPLSSCASLATSSCADLFLFSTATRPCVASRQLKPSPRFLYQQQHKLSTVAAAAAAAAVALNTSSTHAPPRSPFPSTASSRPRSSKSIPGIPTATRSSRSATTMAEAAAAAAAAQQKKKQQSKIDSRLIVISGPSGSGKSTILKKLFAEFPDRFGFSVSHTTRSPRAGEVPGRDYHYVDRATFESLIAANAFIEHATYGSNLYGTTTGAVEDVARQGRVCILDIEMEGVKQVANSPALPNRPRFLFLSPPSLDELERRLRGRGTEKEETLLQRLKQAEVEMEFARTSGIHDKIVVNDDLETAYKEVRDWIVGGDAEPQKEA</sequence>
<dbReference type="EC" id="2.7.4.8" evidence="2"/>
<accession>A0ABR1NC39</accession>
<evidence type="ECO:0000256" key="2">
    <source>
        <dbReference type="ARBA" id="ARBA00012961"/>
    </source>
</evidence>
<name>A0ABR1NC39_9PEZI</name>
<dbReference type="InterPro" id="IPR008144">
    <property type="entry name" value="Guanylate_kin-like_dom"/>
</dbReference>
<keyword evidence="9" id="KW-0378">Hydrolase</keyword>
<dbReference type="PROSITE" id="PS50052">
    <property type="entry name" value="GUANYLATE_KINASE_2"/>
    <property type="match status" value="1"/>
</dbReference>
<dbReference type="PROSITE" id="PS00856">
    <property type="entry name" value="GUANYLATE_KINASE_1"/>
    <property type="match status" value="1"/>
</dbReference>
<evidence type="ECO:0000256" key="7">
    <source>
        <dbReference type="SAM" id="MobiDB-lite"/>
    </source>
</evidence>
<keyword evidence="5" id="KW-0418">Kinase</keyword>
<dbReference type="GO" id="GO:0016787">
    <property type="term" value="F:hydrolase activity"/>
    <property type="evidence" value="ECO:0007669"/>
    <property type="project" value="UniProtKB-KW"/>
</dbReference>
<keyword evidence="10" id="KW-1185">Reference proteome</keyword>